<accession>A0A9D4MT93</accession>
<feature type="region of interest" description="Disordered" evidence="1">
    <location>
        <begin position="1"/>
        <end position="60"/>
    </location>
</feature>
<sequence length="60" mass="6837">MAKREGSRDFNIPRNNGSQVVHPQGVDISSGASENWRKKRKRKTVSTTAEQQQQKRKDIA</sequence>
<dbReference type="EMBL" id="JAIWYP010000001">
    <property type="protein sequence ID" value="KAH3881379.1"/>
    <property type="molecule type" value="Genomic_DNA"/>
</dbReference>
<evidence type="ECO:0000256" key="1">
    <source>
        <dbReference type="SAM" id="MobiDB-lite"/>
    </source>
</evidence>
<comment type="caution">
    <text evidence="2">The sequence shown here is derived from an EMBL/GenBank/DDBJ whole genome shotgun (WGS) entry which is preliminary data.</text>
</comment>
<dbReference type="Proteomes" id="UP000828390">
    <property type="component" value="Unassembled WGS sequence"/>
</dbReference>
<evidence type="ECO:0000313" key="3">
    <source>
        <dbReference type="Proteomes" id="UP000828390"/>
    </source>
</evidence>
<reference evidence="2" key="1">
    <citation type="journal article" date="2019" name="bioRxiv">
        <title>The Genome of the Zebra Mussel, Dreissena polymorpha: A Resource for Invasive Species Research.</title>
        <authorList>
            <person name="McCartney M.A."/>
            <person name="Auch B."/>
            <person name="Kono T."/>
            <person name="Mallez S."/>
            <person name="Zhang Y."/>
            <person name="Obille A."/>
            <person name="Becker A."/>
            <person name="Abrahante J.E."/>
            <person name="Garbe J."/>
            <person name="Badalamenti J.P."/>
            <person name="Herman A."/>
            <person name="Mangelson H."/>
            <person name="Liachko I."/>
            <person name="Sullivan S."/>
            <person name="Sone E.D."/>
            <person name="Koren S."/>
            <person name="Silverstein K.A.T."/>
            <person name="Beckman K.B."/>
            <person name="Gohl D.M."/>
        </authorList>
    </citation>
    <scope>NUCLEOTIDE SEQUENCE</scope>
    <source>
        <strain evidence="2">Duluth1</strain>
        <tissue evidence="2">Whole animal</tissue>
    </source>
</reference>
<keyword evidence="3" id="KW-1185">Reference proteome</keyword>
<name>A0A9D4MT93_DREPO</name>
<proteinExistence type="predicted"/>
<gene>
    <name evidence="2" type="ORF">DPMN_005305</name>
</gene>
<reference evidence="2" key="2">
    <citation type="submission" date="2020-11" db="EMBL/GenBank/DDBJ databases">
        <authorList>
            <person name="McCartney M.A."/>
            <person name="Auch B."/>
            <person name="Kono T."/>
            <person name="Mallez S."/>
            <person name="Becker A."/>
            <person name="Gohl D.M."/>
            <person name="Silverstein K.A.T."/>
            <person name="Koren S."/>
            <person name="Bechman K.B."/>
            <person name="Herman A."/>
            <person name="Abrahante J.E."/>
            <person name="Garbe J."/>
        </authorList>
    </citation>
    <scope>NUCLEOTIDE SEQUENCE</scope>
    <source>
        <strain evidence="2">Duluth1</strain>
        <tissue evidence="2">Whole animal</tissue>
    </source>
</reference>
<protein>
    <submittedName>
        <fullName evidence="2">Uncharacterized protein</fullName>
    </submittedName>
</protein>
<evidence type="ECO:0000313" key="2">
    <source>
        <dbReference type="EMBL" id="KAH3881379.1"/>
    </source>
</evidence>
<organism evidence="2 3">
    <name type="scientific">Dreissena polymorpha</name>
    <name type="common">Zebra mussel</name>
    <name type="synonym">Mytilus polymorpha</name>
    <dbReference type="NCBI Taxonomy" id="45954"/>
    <lineage>
        <taxon>Eukaryota</taxon>
        <taxon>Metazoa</taxon>
        <taxon>Spiralia</taxon>
        <taxon>Lophotrochozoa</taxon>
        <taxon>Mollusca</taxon>
        <taxon>Bivalvia</taxon>
        <taxon>Autobranchia</taxon>
        <taxon>Heteroconchia</taxon>
        <taxon>Euheterodonta</taxon>
        <taxon>Imparidentia</taxon>
        <taxon>Neoheterodontei</taxon>
        <taxon>Myida</taxon>
        <taxon>Dreissenoidea</taxon>
        <taxon>Dreissenidae</taxon>
        <taxon>Dreissena</taxon>
    </lineage>
</organism>
<dbReference type="AlphaFoldDB" id="A0A9D4MT93"/>